<organism evidence="1 2">
    <name type="scientific">Dorcoceras hygrometricum</name>
    <dbReference type="NCBI Taxonomy" id="472368"/>
    <lineage>
        <taxon>Eukaryota</taxon>
        <taxon>Viridiplantae</taxon>
        <taxon>Streptophyta</taxon>
        <taxon>Embryophyta</taxon>
        <taxon>Tracheophyta</taxon>
        <taxon>Spermatophyta</taxon>
        <taxon>Magnoliopsida</taxon>
        <taxon>eudicotyledons</taxon>
        <taxon>Gunneridae</taxon>
        <taxon>Pentapetalae</taxon>
        <taxon>asterids</taxon>
        <taxon>lamiids</taxon>
        <taxon>Lamiales</taxon>
        <taxon>Gesneriaceae</taxon>
        <taxon>Didymocarpoideae</taxon>
        <taxon>Trichosporeae</taxon>
        <taxon>Loxocarpinae</taxon>
        <taxon>Dorcoceras</taxon>
    </lineage>
</organism>
<accession>A0A2Z7CLM9</accession>
<evidence type="ECO:0000313" key="1">
    <source>
        <dbReference type="EMBL" id="KZV45494.1"/>
    </source>
</evidence>
<proteinExistence type="predicted"/>
<gene>
    <name evidence="1" type="ORF">F511_07997</name>
</gene>
<dbReference type="EMBL" id="KQ996072">
    <property type="protein sequence ID" value="KZV45494.1"/>
    <property type="molecule type" value="Genomic_DNA"/>
</dbReference>
<dbReference type="Proteomes" id="UP000250235">
    <property type="component" value="Unassembled WGS sequence"/>
</dbReference>
<sequence length="97" mass="9901">MSPSVSSVAGVSTSSFGLVGTTTFGLAKKTQLWWICVARTLIVVIVAQRLEDAVEVERVTPVPHLPAGICYHGFSAGRGVDPAGGVPGGGLSVPIIV</sequence>
<evidence type="ECO:0000313" key="2">
    <source>
        <dbReference type="Proteomes" id="UP000250235"/>
    </source>
</evidence>
<protein>
    <submittedName>
        <fullName evidence="1">Uncharacterized protein</fullName>
    </submittedName>
</protein>
<name>A0A2Z7CLM9_9LAMI</name>
<reference evidence="1 2" key="1">
    <citation type="journal article" date="2015" name="Proc. Natl. Acad. Sci. U.S.A.">
        <title>The resurrection genome of Boea hygrometrica: A blueprint for survival of dehydration.</title>
        <authorList>
            <person name="Xiao L."/>
            <person name="Yang G."/>
            <person name="Zhang L."/>
            <person name="Yang X."/>
            <person name="Zhao S."/>
            <person name="Ji Z."/>
            <person name="Zhou Q."/>
            <person name="Hu M."/>
            <person name="Wang Y."/>
            <person name="Chen M."/>
            <person name="Xu Y."/>
            <person name="Jin H."/>
            <person name="Xiao X."/>
            <person name="Hu G."/>
            <person name="Bao F."/>
            <person name="Hu Y."/>
            <person name="Wan P."/>
            <person name="Li L."/>
            <person name="Deng X."/>
            <person name="Kuang T."/>
            <person name="Xiang C."/>
            <person name="Zhu J.K."/>
            <person name="Oliver M.J."/>
            <person name="He Y."/>
        </authorList>
    </citation>
    <scope>NUCLEOTIDE SEQUENCE [LARGE SCALE GENOMIC DNA]</scope>
    <source>
        <strain evidence="2">cv. XS01</strain>
    </source>
</reference>
<keyword evidence="2" id="KW-1185">Reference proteome</keyword>
<dbReference type="AlphaFoldDB" id="A0A2Z7CLM9"/>